<dbReference type="RefSeq" id="WP_132620785.1">
    <property type="nucleotide sequence ID" value="NZ_SMKQ01000204.1"/>
</dbReference>
<dbReference type="InterPro" id="IPR018910">
    <property type="entry name" value="LpqB_C"/>
</dbReference>
<dbReference type="Pfam" id="PF10647">
    <property type="entry name" value="Gmad1"/>
    <property type="match status" value="1"/>
</dbReference>
<organism evidence="3 4">
    <name type="scientific">Nonomuraea terrae</name>
    <dbReference type="NCBI Taxonomy" id="2530383"/>
    <lineage>
        <taxon>Bacteria</taxon>
        <taxon>Bacillati</taxon>
        <taxon>Actinomycetota</taxon>
        <taxon>Actinomycetes</taxon>
        <taxon>Streptosporangiales</taxon>
        <taxon>Streptosporangiaceae</taxon>
        <taxon>Nonomuraea</taxon>
    </lineage>
</organism>
<protein>
    <recommendedName>
        <fullName evidence="2">GerMN domain-containing protein</fullName>
    </recommendedName>
</protein>
<dbReference type="Pfam" id="PF10646">
    <property type="entry name" value="Germane"/>
    <property type="match status" value="1"/>
</dbReference>
<sequence>MTRTRRFAAVTAIMAAVTCTGSGCTVIPLSGPIAVSDVGAGDPLGRPFQRMIAIGPQREWGPEETIKGMQAAMAAYPDDPSVLQQYLTPEAKATWNASGPVTVIDDAFEIVAPPPGDGTETVQTVTLKGSSVASIKEDDSYVPTAGAWERPYELVKAPGGGYRVNALPPGLLLTASDVDRAYRPTNLYYLNRSTQDRLVVDRVRLRMKTTERFAQTVLERLLQQPTAALQGAVSTSFPPGTAIESVRSGEERVVIDLASPLDPLDLSAEDALRAQIRYTLNNNDVAKGRIIEIQVNGEPYAVDRPNSDEHWLDDSGDHAYYVSRGAVRHLGKDRPEGVVPGAAGEPREGYSDFAMSLSKDGPPLVAALTTTGISVASLTQDGRWQEVIHGESLTPPTWHRDGSLWTYDRDNAVLLRYDPAHGQAPERVSAPEVEKLDVTRLRIARDGVRVAVTTGKNTVQIGALTGGGTMLGNLQLLTTIEMGSEITDVAWGDDEHLLVLVQTKAGQILNEINVGDGETTGVPLKDRLNSVAALDDRILAEAETEKGTKLLELNQDRQTWATKLETDAGAPLFPLG</sequence>
<dbReference type="Proteomes" id="UP000295302">
    <property type="component" value="Unassembled WGS sequence"/>
</dbReference>
<gene>
    <name evidence="3" type="ORF">E1286_38495</name>
</gene>
<feature type="signal peptide" evidence="1">
    <location>
        <begin position="1"/>
        <end position="23"/>
    </location>
</feature>
<evidence type="ECO:0000259" key="2">
    <source>
        <dbReference type="SMART" id="SM00909"/>
    </source>
</evidence>
<feature type="domain" description="GerMN" evidence="2">
    <location>
        <begin position="214"/>
        <end position="304"/>
    </location>
</feature>
<keyword evidence="4" id="KW-1185">Reference proteome</keyword>
<comment type="caution">
    <text evidence="3">The sequence shown here is derived from an EMBL/GenBank/DDBJ whole genome shotgun (WGS) entry which is preliminary data.</text>
</comment>
<name>A0A4R4XX49_9ACTN</name>
<dbReference type="AlphaFoldDB" id="A0A4R4XX49"/>
<reference evidence="3 4" key="1">
    <citation type="submission" date="2019-03" db="EMBL/GenBank/DDBJ databases">
        <title>Draft genome sequences of novel Actinobacteria.</title>
        <authorList>
            <person name="Sahin N."/>
            <person name="Ay H."/>
            <person name="Saygin H."/>
        </authorList>
    </citation>
    <scope>NUCLEOTIDE SEQUENCE [LARGE SCALE GENOMIC DNA]</scope>
    <source>
        <strain evidence="3 4">CH32</strain>
    </source>
</reference>
<proteinExistence type="predicted"/>
<dbReference type="PROSITE" id="PS51257">
    <property type="entry name" value="PROKAR_LIPOPROTEIN"/>
    <property type="match status" value="1"/>
</dbReference>
<accession>A0A4R4XX49</accession>
<evidence type="ECO:0000313" key="3">
    <source>
        <dbReference type="EMBL" id="TDD36341.1"/>
    </source>
</evidence>
<evidence type="ECO:0000256" key="1">
    <source>
        <dbReference type="SAM" id="SignalP"/>
    </source>
</evidence>
<dbReference type="InterPro" id="IPR059026">
    <property type="entry name" value="LpqB_N"/>
</dbReference>
<keyword evidence="1" id="KW-0732">Signal</keyword>
<dbReference type="SMART" id="SM00909">
    <property type="entry name" value="Germane"/>
    <property type="match status" value="1"/>
</dbReference>
<dbReference type="OrthoDB" id="3226781at2"/>
<evidence type="ECO:0000313" key="4">
    <source>
        <dbReference type="Proteomes" id="UP000295302"/>
    </source>
</evidence>
<dbReference type="InterPro" id="IPR019606">
    <property type="entry name" value="GerMN"/>
</dbReference>
<dbReference type="EMBL" id="SMKQ01000204">
    <property type="protein sequence ID" value="TDD36341.1"/>
    <property type="molecule type" value="Genomic_DNA"/>
</dbReference>
<dbReference type="SUPFAM" id="SSF69322">
    <property type="entry name" value="Tricorn protease domain 2"/>
    <property type="match status" value="1"/>
</dbReference>
<dbReference type="Pfam" id="PF25976">
    <property type="entry name" value="LpqB_N"/>
    <property type="match status" value="1"/>
</dbReference>
<feature type="chain" id="PRO_5020687303" description="GerMN domain-containing protein" evidence="1">
    <location>
        <begin position="24"/>
        <end position="576"/>
    </location>
</feature>